<dbReference type="PANTHER" id="PTHR11532:SF73">
    <property type="entry name" value="CARBOXYPEPTIDASE D"/>
    <property type="match status" value="1"/>
</dbReference>
<comment type="cofactor">
    <cofactor evidence="2">
        <name>Zn(2+)</name>
        <dbReference type="ChEBI" id="CHEBI:29105"/>
    </cofactor>
</comment>
<keyword evidence="7" id="KW-1003">Cell membrane</keyword>
<evidence type="ECO:0000256" key="9">
    <source>
        <dbReference type="ARBA" id="ARBA00022670"/>
    </source>
</evidence>
<comment type="catalytic activity">
    <reaction evidence="1">
        <text>Releases C-terminal Arg and Lys from polypeptides.</text>
        <dbReference type="EC" id="3.4.17.22"/>
    </reaction>
</comment>
<dbReference type="FunFam" id="2.60.40.1120:FF:000008">
    <property type="entry name" value="Carboxypeptidase D"/>
    <property type="match status" value="1"/>
</dbReference>
<protein>
    <recommendedName>
        <fullName evidence="6">Carboxypeptidase D</fullName>
        <ecNumber evidence="5">3.4.17.22</ecNumber>
    </recommendedName>
    <alternativeName>
        <fullName evidence="22">Metallocarboxypeptidase D</fullName>
    </alternativeName>
    <alternativeName>
        <fullName evidence="23">gp180</fullName>
    </alternativeName>
</protein>
<dbReference type="FunFam" id="3.40.630.10:FF:000020">
    <property type="entry name" value="Carboxypeptidase D"/>
    <property type="match status" value="1"/>
</dbReference>
<comment type="similarity">
    <text evidence="4 24">Belongs to the peptidase M14 family.</text>
</comment>
<feature type="active site" description="Proton donor/acceptor" evidence="24">
    <location>
        <position position="627"/>
    </location>
</feature>
<evidence type="ECO:0000313" key="29">
    <source>
        <dbReference type="Proteomes" id="UP000190648"/>
    </source>
</evidence>
<dbReference type="SUPFAM" id="SSF53187">
    <property type="entry name" value="Zn-dependent exopeptidases"/>
    <property type="match status" value="3"/>
</dbReference>
<evidence type="ECO:0000256" key="17">
    <source>
        <dbReference type="ARBA" id="ARBA00023049"/>
    </source>
</evidence>
<evidence type="ECO:0000256" key="15">
    <source>
        <dbReference type="ARBA" id="ARBA00022833"/>
    </source>
</evidence>
<evidence type="ECO:0000256" key="21">
    <source>
        <dbReference type="ARBA" id="ARBA00023288"/>
    </source>
</evidence>
<evidence type="ECO:0000256" key="1">
    <source>
        <dbReference type="ARBA" id="ARBA00000614"/>
    </source>
</evidence>
<keyword evidence="18 26" id="KW-0472">Membrane</keyword>
<comment type="caution">
    <text evidence="24">Lacks conserved residue(s) required for the propagation of feature annotation.</text>
</comment>
<dbReference type="PROSITE" id="PS00132">
    <property type="entry name" value="CARBOXYPEPT_ZN_1"/>
    <property type="match status" value="1"/>
</dbReference>
<organism evidence="28 29">
    <name type="scientific">Patagioenas fasciata monilis</name>
    <dbReference type="NCBI Taxonomy" id="372326"/>
    <lineage>
        <taxon>Eukaryota</taxon>
        <taxon>Metazoa</taxon>
        <taxon>Chordata</taxon>
        <taxon>Craniata</taxon>
        <taxon>Vertebrata</taxon>
        <taxon>Euteleostomi</taxon>
        <taxon>Archelosauria</taxon>
        <taxon>Archosauria</taxon>
        <taxon>Dinosauria</taxon>
        <taxon>Saurischia</taxon>
        <taxon>Theropoda</taxon>
        <taxon>Coelurosauria</taxon>
        <taxon>Aves</taxon>
        <taxon>Neognathae</taxon>
        <taxon>Neoaves</taxon>
        <taxon>Columbimorphae</taxon>
        <taxon>Columbiformes</taxon>
        <taxon>Columbidae</taxon>
        <taxon>Patagioenas</taxon>
    </lineage>
</organism>
<evidence type="ECO:0000256" key="11">
    <source>
        <dbReference type="ARBA" id="ARBA00022723"/>
    </source>
</evidence>
<evidence type="ECO:0000259" key="27">
    <source>
        <dbReference type="PROSITE" id="PS52035"/>
    </source>
</evidence>
<dbReference type="AlphaFoldDB" id="A0A1V4K2H1"/>
<keyword evidence="8 28" id="KW-0121">Carboxypeptidase</keyword>
<dbReference type="PROSITE" id="PS52035">
    <property type="entry name" value="PEPTIDASE_M14"/>
    <property type="match status" value="3"/>
</dbReference>
<evidence type="ECO:0000256" key="19">
    <source>
        <dbReference type="ARBA" id="ARBA00023139"/>
    </source>
</evidence>
<dbReference type="OrthoDB" id="10249045at2759"/>
<evidence type="ECO:0000256" key="22">
    <source>
        <dbReference type="ARBA" id="ARBA00030819"/>
    </source>
</evidence>
<dbReference type="PRINTS" id="PR00765">
    <property type="entry name" value="CRBOXYPTASEA"/>
</dbReference>
<dbReference type="InterPro" id="IPR033848">
    <property type="entry name" value="M14_CPD_III"/>
</dbReference>
<sequence length="1245" mass="139093">MHGDEPLARPLLLRLAQELVRGWASGEERIGRLLNTTDLYLLPSLNPDGFERAREGDCGGGDGAEGGRENSRGRDLNRSFPDQFEASEPDLEPVPEVRALIAWMRRNKFLLSGNLHGGSVVASYPYDDSPTHKPTGVYSKSADDEVFKYLAKAYASHHPIMRTGKPNCPGEEGETFQDGITNGAQWYDVEGGMQDYNYVWANCFEITLELSCCKYPPTSELQQEWENNRESLLAFIEKVHIGVKGFVRDAVTGDGLENATIVVAGIAHNITAGKFGDYHRLLVPGTYNVTAVVMGYTPVTKENIEVKEGAATEVDFSLQPVVMPLGLNVTQFTATPAPVSTVTPTPVPAEPPSPTSLHQPVQPVDFRHHHFSDMEIFLRRYASEYPNITRLYSVGKSVELRELYVMEISDNPGNHEPGEPEFKYIGNMHGNEVVGRELLLNLIEYLCKNFGTDPEVTDLVQSTRIHIMPSMNPDGYEKSQEGDRGGTVGRNNSNNYDLNRNFPDQFFHVVDPPQPETLAVMTWLKTYPFVLSANLHGGSLVVNYPFDDDEQGVAVYSRSPDDAVFQQLALSYSKENRKMYQGSPCKDMYPTEYFPHGITNGAHWYNVPGGMQDWNYLHTNCFEVTIELGCVKYPKAEDLPKYWEQNRRSLLQFMKQVHRGVWGFVLDATDGRGILNATISVAEIDHPVTTYKDGDFWRLLVQGTYKITASARGYDPVTKTVEVGSKGGVQVNFTLSRTDIKVQEGKIPVLNTPDTSDPNEKEFETLIKDLSAENGLEHLLLTSSGDVPPYRYRPYKDLSEFLRALYLNYPLITNLTSLGQSVEFRQIWSLEISNKPNQSEPEEPKIRFVAGIHGNAPVGTELLLALAEFLCMNYKKNAAVTKLIDRTRIVIVPSLNPDGREVAQERGCTSKIGQTNAHGKDLDTDFPSNYSRYSGTREPETKAIIENLILKQDFSLSVALDGGSLLVTYPYDKPEQTVENKETLKHLASQYANNHPLMHLGQPGCPNKSDETIPGGVIQGSEWHSHLGSMKDFSVTFGHCPEITVYTSCCYFPSAGQLPSLWAEHRKSLLSMLVEVHKGVHGFVQDKSGKAISKATIVLNDGLRVYTKEGGYFHVLVAPGLHNINAIADGYQQKHVKVLVRHDAPSSVFIVFDTENRIFGLPRELVVTVAGASMSALVLTACIIWCVCSIKSNRHKDGFHRLRQHHDDYEDEIRMMSTSSKKSLLSHEFQDETDTEEETLYSSKH</sequence>
<dbReference type="GO" id="GO:0004181">
    <property type="term" value="F:metallocarboxypeptidase activity"/>
    <property type="evidence" value="ECO:0007669"/>
    <property type="project" value="UniProtKB-EC"/>
</dbReference>
<dbReference type="CDD" id="cd11308">
    <property type="entry name" value="Peptidase_M14NE-CP-C_like"/>
    <property type="match status" value="3"/>
</dbReference>
<evidence type="ECO:0000256" key="26">
    <source>
        <dbReference type="SAM" id="Phobius"/>
    </source>
</evidence>
<evidence type="ECO:0000256" key="13">
    <source>
        <dbReference type="ARBA" id="ARBA00022737"/>
    </source>
</evidence>
<comment type="subcellular location">
    <subcellularLocation>
        <location evidence="3">Cell membrane</location>
        <topology evidence="3">Single-pass type I membrane protein</topology>
    </subcellularLocation>
</comment>
<evidence type="ECO:0000256" key="16">
    <source>
        <dbReference type="ARBA" id="ARBA00022989"/>
    </source>
</evidence>
<feature type="compositionally biased region" description="Basic and acidic residues" evidence="25">
    <location>
        <begin position="65"/>
        <end position="77"/>
    </location>
</feature>
<dbReference type="GO" id="GO:0005886">
    <property type="term" value="C:plasma membrane"/>
    <property type="evidence" value="ECO:0007669"/>
    <property type="project" value="UniProtKB-SubCell"/>
</dbReference>
<evidence type="ECO:0000256" key="8">
    <source>
        <dbReference type="ARBA" id="ARBA00022645"/>
    </source>
</evidence>
<feature type="domain" description="Peptidase M14" evidence="27">
    <location>
        <begin position="1"/>
        <end position="239"/>
    </location>
</feature>
<evidence type="ECO:0000256" key="23">
    <source>
        <dbReference type="ARBA" id="ARBA00082537"/>
    </source>
</evidence>
<evidence type="ECO:0000256" key="6">
    <source>
        <dbReference type="ARBA" id="ARBA00014107"/>
    </source>
</evidence>
<evidence type="ECO:0000256" key="7">
    <source>
        <dbReference type="ARBA" id="ARBA00022475"/>
    </source>
</evidence>
<dbReference type="InterPro" id="IPR008969">
    <property type="entry name" value="CarboxyPept-like_regulatory"/>
</dbReference>
<dbReference type="InterPro" id="IPR034224">
    <property type="entry name" value="M14_CPD_II"/>
</dbReference>
<dbReference type="FunFam" id="2.60.40.1120:FF:000005">
    <property type="entry name" value="Carboxypeptidase D"/>
    <property type="match status" value="1"/>
</dbReference>
<keyword evidence="19" id="KW-0564">Palmitate</keyword>
<dbReference type="STRING" id="372326.A0A1V4K2H1"/>
<feature type="region of interest" description="Disordered" evidence="25">
    <location>
        <begin position="470"/>
        <end position="495"/>
    </location>
</feature>
<keyword evidence="29" id="KW-1185">Reference proteome</keyword>
<keyword evidence="17" id="KW-0482">Metalloprotease</keyword>
<accession>A0A1V4K2H1</accession>
<evidence type="ECO:0000256" key="4">
    <source>
        <dbReference type="ARBA" id="ARBA00005988"/>
    </source>
</evidence>
<keyword evidence="20" id="KW-0325">Glycoprotein</keyword>
<proteinExistence type="inferred from homology"/>
<dbReference type="InterPro" id="IPR057247">
    <property type="entry name" value="CARBOXYPEPT_ZN_2"/>
</dbReference>
<dbReference type="GO" id="GO:0005615">
    <property type="term" value="C:extracellular space"/>
    <property type="evidence" value="ECO:0007669"/>
    <property type="project" value="TreeGrafter"/>
</dbReference>
<dbReference type="Gene3D" id="3.40.630.10">
    <property type="entry name" value="Zn peptidases"/>
    <property type="match status" value="3"/>
</dbReference>
<reference evidence="28 29" key="1">
    <citation type="submission" date="2016-02" db="EMBL/GenBank/DDBJ databases">
        <title>Band-tailed pigeon sequencing and assembly.</title>
        <authorList>
            <person name="Soares A.E."/>
            <person name="Novak B.J."/>
            <person name="Rice E.S."/>
            <person name="O'Connell B."/>
            <person name="Chang D."/>
            <person name="Weber S."/>
            <person name="Shapiro B."/>
        </authorList>
    </citation>
    <scope>NUCLEOTIDE SEQUENCE [LARGE SCALE GENOMIC DNA]</scope>
    <source>
        <strain evidence="28">BTP2013</strain>
        <tissue evidence="28">Blood</tissue>
    </source>
</reference>
<evidence type="ECO:0000256" key="3">
    <source>
        <dbReference type="ARBA" id="ARBA00004251"/>
    </source>
</evidence>
<dbReference type="SUPFAM" id="SSF49464">
    <property type="entry name" value="Carboxypeptidase regulatory domain-like"/>
    <property type="match status" value="3"/>
</dbReference>
<evidence type="ECO:0000313" key="28">
    <source>
        <dbReference type="EMBL" id="OPJ78584.1"/>
    </source>
</evidence>
<keyword evidence="14" id="KW-0378">Hydrolase</keyword>
<evidence type="ECO:0000256" key="14">
    <source>
        <dbReference type="ARBA" id="ARBA00022801"/>
    </source>
</evidence>
<dbReference type="GO" id="GO:0016485">
    <property type="term" value="P:protein processing"/>
    <property type="evidence" value="ECO:0007669"/>
    <property type="project" value="TreeGrafter"/>
</dbReference>
<dbReference type="PROSITE" id="PS00133">
    <property type="entry name" value="CARBOXYPEPT_ZN_2"/>
    <property type="match status" value="2"/>
</dbReference>
<feature type="compositionally biased region" description="Basic and acidic residues" evidence="25">
    <location>
        <begin position="475"/>
        <end position="484"/>
    </location>
</feature>
<keyword evidence="13" id="KW-0677">Repeat</keyword>
<dbReference type="PANTHER" id="PTHR11532">
    <property type="entry name" value="PROTEASE M14 CARBOXYPEPTIDASE"/>
    <property type="match status" value="1"/>
</dbReference>
<evidence type="ECO:0000256" key="24">
    <source>
        <dbReference type="PROSITE-ProRule" id="PRU01379"/>
    </source>
</evidence>
<comment type="caution">
    <text evidence="28">The sequence shown here is derived from an EMBL/GenBank/DDBJ whole genome shotgun (WGS) entry which is preliminary data.</text>
</comment>
<feature type="transmembrane region" description="Helical" evidence="26">
    <location>
        <begin position="1165"/>
        <end position="1188"/>
    </location>
</feature>
<feature type="active site" description="Proton donor/acceptor" evidence="24">
    <location>
        <position position="209"/>
    </location>
</feature>
<evidence type="ECO:0000256" key="18">
    <source>
        <dbReference type="ARBA" id="ARBA00023136"/>
    </source>
</evidence>
<keyword evidence="16 26" id="KW-1133">Transmembrane helix</keyword>
<keyword evidence="15" id="KW-0862">Zinc</keyword>
<evidence type="ECO:0000256" key="2">
    <source>
        <dbReference type="ARBA" id="ARBA00001947"/>
    </source>
</evidence>
<evidence type="ECO:0000256" key="5">
    <source>
        <dbReference type="ARBA" id="ARBA00012811"/>
    </source>
</evidence>
<dbReference type="FunFam" id="3.40.630.10:FF:000043">
    <property type="entry name" value="Carboxypeptidase D"/>
    <property type="match status" value="1"/>
</dbReference>
<dbReference type="Proteomes" id="UP000190648">
    <property type="component" value="Unassembled WGS sequence"/>
</dbReference>
<keyword evidence="21" id="KW-0449">Lipoprotein</keyword>
<dbReference type="Pfam" id="PF00246">
    <property type="entry name" value="Peptidase_M14"/>
    <property type="match status" value="3"/>
</dbReference>
<dbReference type="InterPro" id="IPR050753">
    <property type="entry name" value="Peptidase_M14_domain"/>
</dbReference>
<dbReference type="FunFam" id="2.60.40.1120:FF:000006">
    <property type="entry name" value="Carboxypeptidase D"/>
    <property type="match status" value="1"/>
</dbReference>
<evidence type="ECO:0000256" key="20">
    <source>
        <dbReference type="ARBA" id="ARBA00023180"/>
    </source>
</evidence>
<name>A0A1V4K2H1_PATFA</name>
<evidence type="ECO:0000256" key="25">
    <source>
        <dbReference type="SAM" id="MobiDB-lite"/>
    </source>
</evidence>
<dbReference type="GO" id="GO:0006518">
    <property type="term" value="P:peptide metabolic process"/>
    <property type="evidence" value="ECO:0007669"/>
    <property type="project" value="TreeGrafter"/>
</dbReference>
<keyword evidence="12" id="KW-0732">Signal</keyword>
<dbReference type="InterPro" id="IPR000834">
    <property type="entry name" value="Peptidase_M14"/>
</dbReference>
<feature type="domain" description="Peptidase M14" evidence="27">
    <location>
        <begin position="791"/>
        <end position="1076"/>
    </location>
</feature>
<gene>
    <name evidence="28" type="primary">CPD</name>
    <name evidence="28" type="ORF">AV530_003382</name>
</gene>
<dbReference type="EC" id="3.4.17.22" evidence="5"/>
<dbReference type="Pfam" id="PF13620">
    <property type="entry name" value="CarboxypepD_reg"/>
    <property type="match status" value="2"/>
</dbReference>
<keyword evidence="9" id="KW-0645">Protease</keyword>
<dbReference type="EMBL" id="LSYS01005108">
    <property type="protein sequence ID" value="OPJ78584.1"/>
    <property type="molecule type" value="Genomic_DNA"/>
</dbReference>
<dbReference type="InterPro" id="IPR057246">
    <property type="entry name" value="CARBOXYPEPT_ZN_1"/>
</dbReference>
<dbReference type="Gene3D" id="2.60.40.1120">
    <property type="entry name" value="Carboxypeptidase-like, regulatory domain"/>
    <property type="match status" value="3"/>
</dbReference>
<feature type="region of interest" description="Disordered" evidence="25">
    <location>
        <begin position="1221"/>
        <end position="1245"/>
    </location>
</feature>
<dbReference type="CDD" id="cd03863">
    <property type="entry name" value="M14_CPD_II"/>
    <property type="match status" value="1"/>
</dbReference>
<dbReference type="GO" id="GO:0008270">
    <property type="term" value="F:zinc ion binding"/>
    <property type="evidence" value="ECO:0007669"/>
    <property type="project" value="InterPro"/>
</dbReference>
<evidence type="ECO:0000256" key="10">
    <source>
        <dbReference type="ARBA" id="ARBA00022692"/>
    </source>
</evidence>
<feature type="domain" description="Peptidase M14" evidence="27">
    <location>
        <begin position="367"/>
        <end position="657"/>
    </location>
</feature>
<feature type="region of interest" description="Disordered" evidence="25">
    <location>
        <begin position="52"/>
        <end position="91"/>
    </location>
</feature>
<keyword evidence="11" id="KW-0479">Metal-binding</keyword>
<evidence type="ECO:0000256" key="12">
    <source>
        <dbReference type="ARBA" id="ARBA00022729"/>
    </source>
</evidence>
<dbReference type="FunFam" id="3.40.630.10:FF:000026">
    <property type="entry name" value="Carboxypeptidase D"/>
    <property type="match status" value="1"/>
</dbReference>
<keyword evidence="10 26" id="KW-0812">Transmembrane</keyword>
<dbReference type="SMART" id="SM00631">
    <property type="entry name" value="Zn_pept"/>
    <property type="match status" value="3"/>
</dbReference>
<dbReference type="CDD" id="cd06245">
    <property type="entry name" value="M14_CPD_III"/>
    <property type="match status" value="1"/>
</dbReference>